<comment type="caution">
    <text evidence="1">The sequence shown here is derived from an EMBL/GenBank/DDBJ whole genome shotgun (WGS) entry which is preliminary data.</text>
</comment>
<keyword evidence="2" id="KW-1185">Reference proteome</keyword>
<evidence type="ECO:0000313" key="1">
    <source>
        <dbReference type="EMBL" id="MCI92209.1"/>
    </source>
</evidence>
<dbReference type="AlphaFoldDB" id="A0A392VXK6"/>
<dbReference type="Proteomes" id="UP000265520">
    <property type="component" value="Unassembled WGS sequence"/>
</dbReference>
<organism evidence="1 2">
    <name type="scientific">Trifolium medium</name>
    <dbReference type="NCBI Taxonomy" id="97028"/>
    <lineage>
        <taxon>Eukaryota</taxon>
        <taxon>Viridiplantae</taxon>
        <taxon>Streptophyta</taxon>
        <taxon>Embryophyta</taxon>
        <taxon>Tracheophyta</taxon>
        <taxon>Spermatophyta</taxon>
        <taxon>Magnoliopsida</taxon>
        <taxon>eudicotyledons</taxon>
        <taxon>Gunneridae</taxon>
        <taxon>Pentapetalae</taxon>
        <taxon>rosids</taxon>
        <taxon>fabids</taxon>
        <taxon>Fabales</taxon>
        <taxon>Fabaceae</taxon>
        <taxon>Papilionoideae</taxon>
        <taxon>50 kb inversion clade</taxon>
        <taxon>NPAAA clade</taxon>
        <taxon>Hologalegina</taxon>
        <taxon>IRL clade</taxon>
        <taxon>Trifolieae</taxon>
        <taxon>Trifolium</taxon>
    </lineage>
</organism>
<dbReference type="EMBL" id="LXQA011294132">
    <property type="protein sequence ID" value="MCI92209.1"/>
    <property type="molecule type" value="Genomic_DNA"/>
</dbReference>
<protein>
    <submittedName>
        <fullName evidence="1">Uncharacterized protein</fullName>
    </submittedName>
</protein>
<accession>A0A392VXK6</accession>
<name>A0A392VXK6_9FABA</name>
<reference evidence="1 2" key="1">
    <citation type="journal article" date="2018" name="Front. Plant Sci.">
        <title>Red Clover (Trifolium pratense) and Zigzag Clover (T. medium) - A Picture of Genomic Similarities and Differences.</title>
        <authorList>
            <person name="Dluhosova J."/>
            <person name="Istvanek J."/>
            <person name="Nedelnik J."/>
            <person name="Repkova J."/>
        </authorList>
    </citation>
    <scope>NUCLEOTIDE SEQUENCE [LARGE SCALE GENOMIC DNA]</scope>
    <source>
        <strain evidence="2">cv. 10/8</strain>
        <tissue evidence="1">Leaf</tissue>
    </source>
</reference>
<proteinExistence type="predicted"/>
<evidence type="ECO:0000313" key="2">
    <source>
        <dbReference type="Proteomes" id="UP000265520"/>
    </source>
</evidence>
<sequence>MVHKPVQPVKPKPCSISLVPPLGSQAVATQLGELTSISSLYEHLLVPYSSRCGT</sequence>